<organism evidence="3 4">
    <name type="scientific">Triticum urartu</name>
    <name type="common">Red wild einkorn</name>
    <name type="synonym">Crithodium urartu</name>
    <dbReference type="NCBI Taxonomy" id="4572"/>
    <lineage>
        <taxon>Eukaryota</taxon>
        <taxon>Viridiplantae</taxon>
        <taxon>Streptophyta</taxon>
        <taxon>Embryophyta</taxon>
        <taxon>Tracheophyta</taxon>
        <taxon>Spermatophyta</taxon>
        <taxon>Magnoliopsida</taxon>
        <taxon>Liliopsida</taxon>
        <taxon>Poales</taxon>
        <taxon>Poaceae</taxon>
        <taxon>BOP clade</taxon>
        <taxon>Pooideae</taxon>
        <taxon>Triticodae</taxon>
        <taxon>Triticeae</taxon>
        <taxon>Triticinae</taxon>
        <taxon>Triticum</taxon>
    </lineage>
</organism>
<reference evidence="3" key="3">
    <citation type="submission" date="2022-06" db="UniProtKB">
        <authorList>
            <consortium name="EnsemblPlants"/>
        </authorList>
    </citation>
    <scope>IDENTIFICATION</scope>
</reference>
<dbReference type="SUPFAM" id="SSF54928">
    <property type="entry name" value="RNA-binding domain, RBD"/>
    <property type="match status" value="1"/>
</dbReference>
<dbReference type="GO" id="GO:0003723">
    <property type="term" value="F:RNA binding"/>
    <property type="evidence" value="ECO:0007669"/>
    <property type="project" value="UniProtKB-KW"/>
</dbReference>
<dbReference type="Proteomes" id="UP000015106">
    <property type="component" value="Chromosome 5"/>
</dbReference>
<protein>
    <recommendedName>
        <fullName evidence="5">RRM domain-containing protein</fullName>
    </recommendedName>
</protein>
<dbReference type="AlphaFoldDB" id="A0A8R7UKV1"/>
<feature type="compositionally biased region" description="Pro residues" evidence="2">
    <location>
        <begin position="80"/>
        <end position="92"/>
    </location>
</feature>
<accession>A0A8R7UKV1</accession>
<dbReference type="EnsemblPlants" id="TuG1812G0500003616.01.T02">
    <property type="protein sequence ID" value="TuG1812G0500003616.01.T02"/>
    <property type="gene ID" value="TuG1812G0500003616.01"/>
</dbReference>
<name>A0A8R7UKV1_TRIUA</name>
<dbReference type="PANTHER" id="PTHR10501">
    <property type="entry name" value="U1 SMALL NUCLEAR RIBONUCLEOPROTEIN A/U2 SMALL NUCLEAR RIBONUCLEOPROTEIN B"/>
    <property type="match status" value="1"/>
</dbReference>
<feature type="compositionally biased region" description="Low complexity" evidence="2">
    <location>
        <begin position="93"/>
        <end position="113"/>
    </location>
</feature>
<dbReference type="InterPro" id="IPR035979">
    <property type="entry name" value="RBD_domain_sf"/>
</dbReference>
<evidence type="ECO:0008006" key="5">
    <source>
        <dbReference type="Google" id="ProtNLM"/>
    </source>
</evidence>
<feature type="compositionally biased region" description="Low complexity" evidence="2">
    <location>
        <begin position="28"/>
        <end position="39"/>
    </location>
</feature>
<keyword evidence="4" id="KW-1185">Reference proteome</keyword>
<evidence type="ECO:0000256" key="1">
    <source>
        <dbReference type="ARBA" id="ARBA00022884"/>
    </source>
</evidence>
<feature type="region of interest" description="Disordered" evidence="2">
    <location>
        <begin position="1"/>
        <end position="119"/>
    </location>
</feature>
<reference evidence="3" key="2">
    <citation type="submission" date="2018-03" db="EMBL/GenBank/DDBJ databases">
        <title>The Triticum urartu genome reveals the dynamic nature of wheat genome evolution.</title>
        <authorList>
            <person name="Ling H."/>
            <person name="Ma B."/>
            <person name="Shi X."/>
            <person name="Liu H."/>
            <person name="Dong L."/>
            <person name="Sun H."/>
            <person name="Cao Y."/>
            <person name="Gao Q."/>
            <person name="Zheng S."/>
            <person name="Li Y."/>
            <person name="Yu Y."/>
            <person name="Du H."/>
            <person name="Qi M."/>
            <person name="Li Y."/>
            <person name="Yu H."/>
            <person name="Cui Y."/>
            <person name="Wang N."/>
            <person name="Chen C."/>
            <person name="Wu H."/>
            <person name="Zhao Y."/>
            <person name="Zhang J."/>
            <person name="Li Y."/>
            <person name="Zhou W."/>
            <person name="Zhang B."/>
            <person name="Hu W."/>
            <person name="Eijk M."/>
            <person name="Tang J."/>
            <person name="Witsenboer H."/>
            <person name="Zhao S."/>
            <person name="Li Z."/>
            <person name="Zhang A."/>
            <person name="Wang D."/>
            <person name="Liang C."/>
        </authorList>
    </citation>
    <scope>NUCLEOTIDE SEQUENCE [LARGE SCALE GENOMIC DNA]</scope>
    <source>
        <strain evidence="3">cv. G1812</strain>
    </source>
</reference>
<dbReference type="EnsemblPlants" id="TuG1812G0500003616.01.T03">
    <property type="protein sequence ID" value="TuG1812G0500003616.01.T03"/>
    <property type="gene ID" value="TuG1812G0500003616.01"/>
</dbReference>
<dbReference type="InterPro" id="IPR012677">
    <property type="entry name" value="Nucleotide-bd_a/b_plait_sf"/>
</dbReference>
<dbReference type="EnsemblPlants" id="TuG1812G0500003616.01.T01">
    <property type="protein sequence ID" value="TuG1812G0500003616.01.T01"/>
    <property type="gene ID" value="TuG1812G0500003616.01"/>
</dbReference>
<dbReference type="Gramene" id="TuG1812G0500003616.01.T02">
    <property type="protein sequence ID" value="TuG1812G0500003616.01.T02"/>
    <property type="gene ID" value="TuG1812G0500003616.01"/>
</dbReference>
<proteinExistence type="predicted"/>
<dbReference type="Gramene" id="TuG1812G0500003616.01.T01">
    <property type="protein sequence ID" value="TuG1812G0500003616.01.T01"/>
    <property type="gene ID" value="TuG1812G0500003616.01"/>
</dbReference>
<dbReference type="Gene3D" id="3.30.70.330">
    <property type="match status" value="1"/>
</dbReference>
<reference evidence="4" key="1">
    <citation type="journal article" date="2013" name="Nature">
        <title>Draft genome of the wheat A-genome progenitor Triticum urartu.</title>
        <authorList>
            <person name="Ling H.Q."/>
            <person name="Zhao S."/>
            <person name="Liu D."/>
            <person name="Wang J."/>
            <person name="Sun H."/>
            <person name="Zhang C."/>
            <person name="Fan H."/>
            <person name="Li D."/>
            <person name="Dong L."/>
            <person name="Tao Y."/>
            <person name="Gao C."/>
            <person name="Wu H."/>
            <person name="Li Y."/>
            <person name="Cui Y."/>
            <person name="Guo X."/>
            <person name="Zheng S."/>
            <person name="Wang B."/>
            <person name="Yu K."/>
            <person name="Liang Q."/>
            <person name="Yang W."/>
            <person name="Lou X."/>
            <person name="Chen J."/>
            <person name="Feng M."/>
            <person name="Jian J."/>
            <person name="Zhang X."/>
            <person name="Luo G."/>
            <person name="Jiang Y."/>
            <person name="Liu J."/>
            <person name="Wang Z."/>
            <person name="Sha Y."/>
            <person name="Zhang B."/>
            <person name="Wu H."/>
            <person name="Tang D."/>
            <person name="Shen Q."/>
            <person name="Xue P."/>
            <person name="Zou S."/>
            <person name="Wang X."/>
            <person name="Liu X."/>
            <person name="Wang F."/>
            <person name="Yang Y."/>
            <person name="An X."/>
            <person name="Dong Z."/>
            <person name="Zhang K."/>
            <person name="Zhang X."/>
            <person name="Luo M.C."/>
            <person name="Dvorak J."/>
            <person name="Tong Y."/>
            <person name="Wang J."/>
            <person name="Yang H."/>
            <person name="Li Z."/>
            <person name="Wang D."/>
            <person name="Zhang A."/>
            <person name="Wang J."/>
        </authorList>
    </citation>
    <scope>NUCLEOTIDE SEQUENCE</scope>
    <source>
        <strain evidence="4">cv. G1812</strain>
    </source>
</reference>
<sequence>MPRPDAKIGNPERAPSYIRMPRFPSPSPRLLRLAPAAGPQNPNPLRQVDPARPALSATSRQRWPLAIHLRPPHIRSTRIPSPPPTRPRPPPTRSTRLPWPTPTLRCSPPTRSTRPARRRRRVVWRSGALPTEQGSLTVLPPPPPPPPQGAPVMKTVQGVNMMAPTPLQGPPVMQRANTVVPMPLRELLMTVPLQGRPVMAPLPFPGGPPSMMAPPSFYDVASPMTVQQPPHADYMMGQPLLCARPPPVAALHHPHAVHMVAQPPLPAGPPPLKRHHSDYFDMPFGPQMTGFELEMAGFNESTGLPYGPYINNEMPSVGSYEPHLPLDASSTLHVEGFPPNCTRRELAHIFRPFTGFCAVRLVNT</sequence>
<dbReference type="Gramene" id="TuG1812G0500003616.01.T03">
    <property type="protein sequence ID" value="TuG1812G0500003616.01.T03"/>
    <property type="gene ID" value="TuG1812G0500003616.01"/>
</dbReference>
<evidence type="ECO:0000313" key="4">
    <source>
        <dbReference type="Proteomes" id="UP000015106"/>
    </source>
</evidence>
<evidence type="ECO:0000256" key="2">
    <source>
        <dbReference type="SAM" id="MobiDB-lite"/>
    </source>
</evidence>
<evidence type="ECO:0000313" key="3">
    <source>
        <dbReference type="EnsemblPlants" id="TuG1812G0500003616.01.T03"/>
    </source>
</evidence>
<keyword evidence="1" id="KW-0694">RNA-binding</keyword>